<keyword evidence="2" id="KW-0732">Signal</keyword>
<feature type="compositionally biased region" description="Polar residues" evidence="1">
    <location>
        <begin position="89"/>
        <end position="101"/>
    </location>
</feature>
<dbReference type="Proteomes" id="UP001190700">
    <property type="component" value="Unassembled WGS sequence"/>
</dbReference>
<feature type="region of interest" description="Disordered" evidence="1">
    <location>
        <begin position="178"/>
        <end position="199"/>
    </location>
</feature>
<sequence>MWRGGWVVTLWVADAADTLTLNSPQRREPVSTLAGNSQVACHDVFAALKAVVEADFASKGRMETAGVASRYRLPPIKSEMPRKERRPGSTRSSNRSTTVDVTMSVKRRGSIDMSVGSKGSPPKYGGIPKNTRTCFTGSQQGSPLSGSPSSAVGSPSGYGLGLKRVNSLHNLTSFSGNLNSSESDWTSSSNARAAQGNKTNCDALANSMDLLWNDYDDDE</sequence>
<protein>
    <submittedName>
        <fullName evidence="3">Uncharacterized protein</fullName>
    </submittedName>
</protein>
<gene>
    <name evidence="3" type="ORF">CYMTET_47998</name>
</gene>
<evidence type="ECO:0000256" key="1">
    <source>
        <dbReference type="SAM" id="MobiDB-lite"/>
    </source>
</evidence>
<feature type="compositionally biased region" description="Polar residues" evidence="1">
    <location>
        <begin position="190"/>
        <end position="199"/>
    </location>
</feature>
<dbReference type="EMBL" id="LGRX02033196">
    <property type="protein sequence ID" value="KAK3242310.1"/>
    <property type="molecule type" value="Genomic_DNA"/>
</dbReference>
<reference evidence="3 4" key="1">
    <citation type="journal article" date="2015" name="Genome Biol. Evol.">
        <title>Comparative Genomics of a Bacterivorous Green Alga Reveals Evolutionary Causalities and Consequences of Phago-Mixotrophic Mode of Nutrition.</title>
        <authorList>
            <person name="Burns J.A."/>
            <person name="Paasch A."/>
            <person name="Narechania A."/>
            <person name="Kim E."/>
        </authorList>
    </citation>
    <scope>NUCLEOTIDE SEQUENCE [LARGE SCALE GENOMIC DNA]</scope>
    <source>
        <strain evidence="3 4">PLY_AMNH</strain>
    </source>
</reference>
<feature type="compositionally biased region" description="Low complexity" evidence="1">
    <location>
        <begin position="137"/>
        <end position="156"/>
    </location>
</feature>
<keyword evidence="4" id="KW-1185">Reference proteome</keyword>
<evidence type="ECO:0000256" key="2">
    <source>
        <dbReference type="SAM" id="SignalP"/>
    </source>
</evidence>
<organism evidence="3 4">
    <name type="scientific">Cymbomonas tetramitiformis</name>
    <dbReference type="NCBI Taxonomy" id="36881"/>
    <lineage>
        <taxon>Eukaryota</taxon>
        <taxon>Viridiplantae</taxon>
        <taxon>Chlorophyta</taxon>
        <taxon>Pyramimonadophyceae</taxon>
        <taxon>Pyramimonadales</taxon>
        <taxon>Pyramimonadaceae</taxon>
        <taxon>Cymbomonas</taxon>
    </lineage>
</organism>
<dbReference type="AlphaFoldDB" id="A0AAE0BUX5"/>
<evidence type="ECO:0000313" key="4">
    <source>
        <dbReference type="Proteomes" id="UP001190700"/>
    </source>
</evidence>
<accession>A0AAE0BUX5</accession>
<feature type="compositionally biased region" description="Low complexity" evidence="1">
    <location>
        <begin position="180"/>
        <end position="189"/>
    </location>
</feature>
<evidence type="ECO:0000313" key="3">
    <source>
        <dbReference type="EMBL" id="KAK3242310.1"/>
    </source>
</evidence>
<feature type="chain" id="PRO_5042111106" evidence="2">
    <location>
        <begin position="19"/>
        <end position="219"/>
    </location>
</feature>
<feature type="signal peptide" evidence="2">
    <location>
        <begin position="1"/>
        <end position="18"/>
    </location>
</feature>
<proteinExistence type="predicted"/>
<feature type="region of interest" description="Disordered" evidence="1">
    <location>
        <begin position="75"/>
        <end position="156"/>
    </location>
</feature>
<comment type="caution">
    <text evidence="3">The sequence shown here is derived from an EMBL/GenBank/DDBJ whole genome shotgun (WGS) entry which is preliminary data.</text>
</comment>
<name>A0AAE0BUX5_9CHLO</name>